<evidence type="ECO:0000256" key="8">
    <source>
        <dbReference type="ARBA" id="ARBA00023166"/>
    </source>
</evidence>
<evidence type="ECO:0000256" key="4">
    <source>
        <dbReference type="ARBA" id="ARBA00022630"/>
    </source>
</evidence>
<evidence type="ECO:0000256" key="14">
    <source>
        <dbReference type="ARBA" id="ARBA00049744"/>
    </source>
</evidence>
<dbReference type="GO" id="GO:0016995">
    <property type="term" value="F:cholesterol oxidase activity"/>
    <property type="evidence" value="ECO:0007669"/>
    <property type="project" value="UniProtKB-EC"/>
</dbReference>
<evidence type="ECO:0000256" key="6">
    <source>
        <dbReference type="ARBA" id="ARBA00023002"/>
    </source>
</evidence>
<dbReference type="Proteomes" id="UP000263377">
    <property type="component" value="Unassembled WGS sequence"/>
</dbReference>
<reference evidence="17 18" key="1">
    <citation type="submission" date="2018-08" db="EMBL/GenBank/DDBJ databases">
        <title>Diversity &amp; Physiological Properties of Lignin-Decomposing Actinobacteria from Soil.</title>
        <authorList>
            <person name="Roh S.G."/>
            <person name="Kim S.B."/>
        </authorList>
    </citation>
    <scope>NUCLEOTIDE SEQUENCE [LARGE SCALE GENOMIC DNA]</scope>
    <source>
        <strain evidence="17 18">MMS17-GH009</strain>
    </source>
</reference>
<feature type="domain" description="4Fe-4S ferredoxin-type" evidence="16">
    <location>
        <begin position="195"/>
        <end position="224"/>
    </location>
</feature>
<dbReference type="EMBL" id="QVIG01000001">
    <property type="protein sequence ID" value="RGD60060.1"/>
    <property type="molecule type" value="Genomic_DNA"/>
</dbReference>
<keyword evidence="10" id="KW-0413">Isomerase</keyword>
<evidence type="ECO:0000256" key="5">
    <source>
        <dbReference type="ARBA" id="ARBA00022827"/>
    </source>
</evidence>
<gene>
    <name evidence="17" type="ORF">DR950_21760</name>
</gene>
<comment type="similarity">
    <text evidence="2">Belongs to the GMC oxidoreductase family.</text>
</comment>
<evidence type="ECO:0000259" key="16">
    <source>
        <dbReference type="PROSITE" id="PS51379"/>
    </source>
</evidence>
<dbReference type="EC" id="5.3.3.1" evidence="11"/>
<dbReference type="PANTHER" id="PTHR47470:SF1">
    <property type="entry name" value="FAD-DEPENDENT OXIDOREDUCTASE 2 FAD BINDING DOMAIN-CONTAINING PROTEIN"/>
    <property type="match status" value="1"/>
</dbReference>
<evidence type="ECO:0000256" key="15">
    <source>
        <dbReference type="ARBA" id="ARBA00049778"/>
    </source>
</evidence>
<evidence type="ECO:0000313" key="17">
    <source>
        <dbReference type="EMBL" id="RGD60060.1"/>
    </source>
</evidence>
<keyword evidence="8" id="KW-1207">Sterol metabolism</keyword>
<dbReference type="InterPro" id="IPR036188">
    <property type="entry name" value="FAD/NAD-bd_sf"/>
</dbReference>
<dbReference type="Pfam" id="PF00890">
    <property type="entry name" value="FAD_binding_2"/>
    <property type="match status" value="1"/>
</dbReference>
<comment type="caution">
    <text evidence="17">The sequence shown here is derived from an EMBL/GenBank/DDBJ whole genome shotgun (WGS) entry which is preliminary data.</text>
</comment>
<comment type="pathway">
    <text evidence="12">Steroid metabolism; cholesterol degradation.</text>
</comment>
<evidence type="ECO:0000256" key="11">
    <source>
        <dbReference type="ARBA" id="ARBA00038856"/>
    </source>
</evidence>
<keyword evidence="9" id="KW-0753">Steroid metabolism</keyword>
<keyword evidence="4" id="KW-0285">Flavoprotein</keyword>
<evidence type="ECO:0000256" key="1">
    <source>
        <dbReference type="ARBA" id="ARBA00001974"/>
    </source>
</evidence>
<dbReference type="EC" id="1.1.3.6" evidence="13"/>
<name>A0A372ZXD5_9ACTN</name>
<proteinExistence type="inferred from homology"/>
<keyword evidence="6" id="KW-0560">Oxidoreductase</keyword>
<sequence>MVQSGGAAEFDYDVVVVGSGFGGSVAALRLTEKGYRVAVLEAGRRFDRDELPRNSWDLPNYLWAPALGLYGIQRIHLLANVLILAGAGVGGGSLNYANTLYVPPKAFFEDRQWRHITDWQQELAPFYDQAQRMLGVRLNPTLTPSDVHLKAAAERMGVGDTFHMAPVGVFFGDGEDTDGTAKAAPGSEVADPYFGGAGPARKACVECGECMTGCRHGAKNMLTENYLYLAERGGAEIHPLTTVARIREIEGADGSGGYAVDVRRTDARSRTDRVKAGARTVTAARVVVAAGTYGTQSLLHRMRDGGHLPRISARLGELTRTNSEALVGAQTTDRRYGGKADFTKGVAITSSIHPDANTHIEPVRYGKGSNAMGALSIAQVRGGGAVPRWLRYLGNTALHPVTFARSMNQRRWSEKTIIGLVMQSLDNSITVSLKKGPLGKARLTSGQGHGEPNPTWIPAAEQGAQALADEINGFPGSTVGEIFDIPMTAHFLGGCPIGDAPETGVVDPYHRLYGYPGISVVDGSAVSANLGVNPSLTITAQAERAMSMWPNKGEADQRPAQGAEYLRVAAVAPARPAVPEGAFGALRLPLLPVPEVPKKRG</sequence>
<dbReference type="GO" id="GO:0050660">
    <property type="term" value="F:flavin adenine dinucleotide binding"/>
    <property type="evidence" value="ECO:0007669"/>
    <property type="project" value="InterPro"/>
</dbReference>
<dbReference type="Gene3D" id="3.50.50.60">
    <property type="entry name" value="FAD/NAD(P)-binding domain"/>
    <property type="match status" value="3"/>
</dbReference>
<evidence type="ECO:0000256" key="7">
    <source>
        <dbReference type="ARBA" id="ARBA00023098"/>
    </source>
</evidence>
<dbReference type="InterPro" id="IPR000172">
    <property type="entry name" value="GMC_OxRdtase_N"/>
</dbReference>
<dbReference type="PANTHER" id="PTHR47470">
    <property type="entry name" value="CHOLESTEROL OXIDASE"/>
    <property type="match status" value="1"/>
</dbReference>
<comment type="cofactor">
    <cofactor evidence="1">
        <name>FAD</name>
        <dbReference type="ChEBI" id="CHEBI:57692"/>
    </cofactor>
</comment>
<accession>A0A372ZXD5</accession>
<dbReference type="InterPro" id="IPR017896">
    <property type="entry name" value="4Fe4S_Fe-S-bd"/>
</dbReference>
<dbReference type="PROSITE" id="PS51379">
    <property type="entry name" value="4FE4S_FER_2"/>
    <property type="match status" value="1"/>
</dbReference>
<dbReference type="InterPro" id="IPR052542">
    <property type="entry name" value="Cholesterol_Oxidase"/>
</dbReference>
<evidence type="ECO:0000256" key="10">
    <source>
        <dbReference type="ARBA" id="ARBA00023235"/>
    </source>
</evidence>
<evidence type="ECO:0000256" key="9">
    <source>
        <dbReference type="ARBA" id="ARBA00023221"/>
    </source>
</evidence>
<evidence type="ECO:0000256" key="12">
    <source>
        <dbReference type="ARBA" id="ARBA00049645"/>
    </source>
</evidence>
<dbReference type="InterPro" id="IPR007867">
    <property type="entry name" value="GMC_OxRtase_C"/>
</dbReference>
<dbReference type="SUPFAM" id="SSF51905">
    <property type="entry name" value="FAD/NAD(P)-binding domain"/>
    <property type="match status" value="1"/>
</dbReference>
<evidence type="ECO:0000256" key="13">
    <source>
        <dbReference type="ARBA" id="ARBA00049723"/>
    </source>
</evidence>
<dbReference type="Pfam" id="PF00732">
    <property type="entry name" value="GMC_oxred_N"/>
    <property type="match status" value="1"/>
</dbReference>
<dbReference type="InterPro" id="IPR003953">
    <property type="entry name" value="FAD-dep_OxRdtase_2_FAD-bd"/>
</dbReference>
<dbReference type="Pfam" id="PF05199">
    <property type="entry name" value="GMC_oxred_C"/>
    <property type="match status" value="1"/>
</dbReference>
<keyword evidence="18" id="KW-1185">Reference proteome</keyword>
<dbReference type="AlphaFoldDB" id="A0A372ZXD5"/>
<evidence type="ECO:0000256" key="3">
    <source>
        <dbReference type="ARBA" id="ARBA00022548"/>
    </source>
</evidence>
<keyword evidence="3" id="KW-0153">Cholesterol metabolism</keyword>
<keyword evidence="5" id="KW-0274">FAD</keyword>
<dbReference type="RefSeq" id="WP_049657027.1">
    <property type="nucleotide sequence ID" value="NZ_QVIG01000001.1"/>
</dbReference>
<dbReference type="GO" id="GO:0008203">
    <property type="term" value="P:cholesterol metabolic process"/>
    <property type="evidence" value="ECO:0007669"/>
    <property type="project" value="UniProtKB-KW"/>
</dbReference>
<evidence type="ECO:0000313" key="18">
    <source>
        <dbReference type="Proteomes" id="UP000263377"/>
    </source>
</evidence>
<dbReference type="GO" id="GO:0004769">
    <property type="term" value="F:steroid Delta-isomerase activity"/>
    <property type="evidence" value="ECO:0007669"/>
    <property type="project" value="UniProtKB-EC"/>
</dbReference>
<organism evidence="17 18">
    <name type="scientific">Kitasatospora xanthocidica</name>
    <dbReference type="NCBI Taxonomy" id="83382"/>
    <lineage>
        <taxon>Bacteria</taxon>
        <taxon>Bacillati</taxon>
        <taxon>Actinomycetota</taxon>
        <taxon>Actinomycetes</taxon>
        <taxon>Kitasatosporales</taxon>
        <taxon>Streptomycetaceae</taxon>
        <taxon>Kitasatospora</taxon>
    </lineage>
</organism>
<protein>
    <recommendedName>
        <fullName evidence="14">Cholesterol oxidase</fullName>
        <ecNumber evidence="13">1.1.3.6</ecNumber>
        <ecNumber evidence="11">5.3.3.1</ecNumber>
    </recommendedName>
    <alternativeName>
        <fullName evidence="15">Cholesterol isomerase</fullName>
    </alternativeName>
</protein>
<evidence type="ECO:0000256" key="2">
    <source>
        <dbReference type="ARBA" id="ARBA00010790"/>
    </source>
</evidence>
<keyword evidence="7" id="KW-0443">Lipid metabolism</keyword>